<feature type="transmembrane region" description="Helical" evidence="1">
    <location>
        <begin position="508"/>
        <end position="531"/>
    </location>
</feature>
<keyword evidence="3" id="KW-1185">Reference proteome</keyword>
<organism evidence="2 3">
    <name type="scientific">Paucilactobacillus vaccinostercus DSM 20634</name>
    <dbReference type="NCBI Taxonomy" id="1423813"/>
    <lineage>
        <taxon>Bacteria</taxon>
        <taxon>Bacillati</taxon>
        <taxon>Bacillota</taxon>
        <taxon>Bacilli</taxon>
        <taxon>Lactobacillales</taxon>
        <taxon>Lactobacillaceae</taxon>
        <taxon>Paucilactobacillus</taxon>
    </lineage>
</organism>
<feature type="transmembrane region" description="Helical" evidence="1">
    <location>
        <begin position="396"/>
        <end position="422"/>
    </location>
</feature>
<reference evidence="2 3" key="1">
    <citation type="journal article" date="2015" name="Genome Announc.">
        <title>Expanding the biotechnology potential of lactobacilli through comparative genomics of 213 strains and associated genera.</title>
        <authorList>
            <person name="Sun Z."/>
            <person name="Harris H.M."/>
            <person name="McCann A."/>
            <person name="Guo C."/>
            <person name="Argimon S."/>
            <person name="Zhang W."/>
            <person name="Yang X."/>
            <person name="Jeffery I.B."/>
            <person name="Cooney J.C."/>
            <person name="Kagawa T.F."/>
            <person name="Liu W."/>
            <person name="Song Y."/>
            <person name="Salvetti E."/>
            <person name="Wrobel A."/>
            <person name="Rasinkangas P."/>
            <person name="Parkhill J."/>
            <person name="Rea M.C."/>
            <person name="O'Sullivan O."/>
            <person name="Ritari J."/>
            <person name="Douillard F.P."/>
            <person name="Paul Ross R."/>
            <person name="Yang R."/>
            <person name="Briner A.E."/>
            <person name="Felis G.E."/>
            <person name="de Vos W.M."/>
            <person name="Barrangou R."/>
            <person name="Klaenhammer T.R."/>
            <person name="Caufield P.W."/>
            <person name="Cui Y."/>
            <person name="Zhang H."/>
            <person name="O'Toole P.W."/>
        </authorList>
    </citation>
    <scope>NUCLEOTIDE SEQUENCE [LARGE SCALE GENOMIC DNA]</scope>
    <source>
        <strain evidence="2 3">DSM 20634</strain>
    </source>
</reference>
<dbReference type="Proteomes" id="UP000051733">
    <property type="component" value="Unassembled WGS sequence"/>
</dbReference>
<dbReference type="AlphaFoldDB" id="A0A0R2A154"/>
<name>A0A0R2A154_9LACO</name>
<keyword evidence="1" id="KW-0472">Membrane</keyword>
<protein>
    <submittedName>
        <fullName evidence="2">ABC transporter, permease protein</fullName>
    </submittedName>
</protein>
<accession>A0A0R2A154</accession>
<feature type="transmembrane region" description="Helical" evidence="1">
    <location>
        <begin position="80"/>
        <end position="104"/>
    </location>
</feature>
<evidence type="ECO:0000313" key="2">
    <source>
        <dbReference type="EMBL" id="KRM60894.1"/>
    </source>
</evidence>
<dbReference type="PATRIC" id="fig|1423813.3.peg.391"/>
<feature type="transmembrane region" description="Helical" evidence="1">
    <location>
        <begin position="166"/>
        <end position="186"/>
    </location>
</feature>
<feature type="transmembrane region" description="Helical" evidence="1">
    <location>
        <begin position="130"/>
        <end position="154"/>
    </location>
</feature>
<gene>
    <name evidence="2" type="ORF">FC26_GL000383</name>
</gene>
<keyword evidence="1" id="KW-0812">Transmembrane</keyword>
<feature type="transmembrane region" description="Helical" evidence="1">
    <location>
        <begin position="442"/>
        <end position="461"/>
    </location>
</feature>
<feature type="transmembrane region" description="Helical" evidence="1">
    <location>
        <begin position="198"/>
        <end position="214"/>
    </location>
</feature>
<feature type="transmembrane region" description="Helical" evidence="1">
    <location>
        <begin position="351"/>
        <end position="375"/>
    </location>
</feature>
<proteinExistence type="predicted"/>
<keyword evidence="1" id="KW-1133">Transmembrane helix</keyword>
<evidence type="ECO:0000256" key="1">
    <source>
        <dbReference type="SAM" id="Phobius"/>
    </source>
</evidence>
<dbReference type="OrthoDB" id="2014935at2"/>
<feature type="transmembrane region" description="Helical" evidence="1">
    <location>
        <begin position="241"/>
        <end position="262"/>
    </location>
</feature>
<feature type="transmembrane region" description="Helical" evidence="1">
    <location>
        <begin position="21"/>
        <end position="42"/>
    </location>
</feature>
<sequence length="539" mass="58636">MRKNSFAKTGLLLRFYLRRDWLKILVWLIGLAGLMAAAAGKFDTLYGDAKSMASISTTLKSPAMVSMFGPFTAAKPYTSAIIYAAEMMVFMGLFTAMMNIYFAVKNSRNEEDNGVAELVSAHAVGRGSQLLAATIEIILINLIIGCVEALGLQASGMTGISANGSWLFGLSLAAFGIMFAAISLLCAQIVSSARSATMLSYGVLGILYVARMATDVKNPDLTWWTIFGWIEKLDVYHDNHWAPLLLMLGFAIIVGAFAFFIAGRRDVGSGILPTARGRRNASLFLAGPFSLLARLERTSTIVWLLGLFLLGASYGSIFGNVGDLMKTNPTMARLIGHAAVASANRVVVLSFASTLTIIFAVVASIPAMMTILRLNTDERKGYLEQLHARGVSRLRIFGTHMLFATLVGTATLVLGIIGMGIAGNATLAHPIDLSRYLRGFVGYWPALFVIIGITALIVSLVPRLQSLAWLLPVYGFFSLYLGELLNLPEWAQKLSPYGWVNQVPLKTIDWSTAGWMTGLGFILIIIAYIIYRHRDLKIN</sequence>
<feature type="transmembrane region" description="Helical" evidence="1">
    <location>
        <begin position="301"/>
        <end position="321"/>
    </location>
</feature>
<dbReference type="EMBL" id="AYYY01000061">
    <property type="protein sequence ID" value="KRM60894.1"/>
    <property type="molecule type" value="Genomic_DNA"/>
</dbReference>
<evidence type="ECO:0000313" key="3">
    <source>
        <dbReference type="Proteomes" id="UP000051733"/>
    </source>
</evidence>
<comment type="caution">
    <text evidence="2">The sequence shown here is derived from an EMBL/GenBank/DDBJ whole genome shotgun (WGS) entry which is preliminary data.</text>
</comment>
<feature type="transmembrane region" description="Helical" evidence="1">
    <location>
        <begin position="468"/>
        <end position="488"/>
    </location>
</feature>
<dbReference type="STRING" id="1423813.FC26_GL000383"/>